<dbReference type="Gene3D" id="3.40.50.1820">
    <property type="entry name" value="alpha/beta hydrolase"/>
    <property type="match status" value="1"/>
</dbReference>
<evidence type="ECO:0000256" key="6">
    <source>
        <dbReference type="HAMAP-Rule" id="MF_01230"/>
    </source>
</evidence>
<evidence type="ECO:0000256" key="3">
    <source>
        <dbReference type="ARBA" id="ARBA00011245"/>
    </source>
</evidence>
<comment type="function">
    <text evidence="6">Catalyzes hydrolytic cleavage of carbon-halogen bonds in halogenated aliphatic compounds, leading to the formation of the corresponding primary alcohols, halide ions and protons.</text>
</comment>
<comment type="catalytic activity">
    <reaction evidence="1 6">
        <text>1-haloalkane + H2O = a halide anion + a primary alcohol + H(+)</text>
        <dbReference type="Rhea" id="RHEA:19081"/>
        <dbReference type="ChEBI" id="CHEBI:15377"/>
        <dbReference type="ChEBI" id="CHEBI:15378"/>
        <dbReference type="ChEBI" id="CHEBI:15734"/>
        <dbReference type="ChEBI" id="CHEBI:16042"/>
        <dbReference type="ChEBI" id="CHEBI:18060"/>
        <dbReference type="EC" id="3.8.1.5"/>
    </reaction>
</comment>
<proteinExistence type="inferred from homology"/>
<dbReference type="PRINTS" id="PR00412">
    <property type="entry name" value="EPOXHYDRLASE"/>
</dbReference>
<feature type="active site" description="Proton donor" evidence="6">
    <location>
        <position position="246"/>
    </location>
</feature>
<evidence type="ECO:0000259" key="7">
    <source>
        <dbReference type="Pfam" id="PF00561"/>
    </source>
</evidence>
<evidence type="ECO:0000256" key="1">
    <source>
        <dbReference type="ARBA" id="ARBA00001644"/>
    </source>
</evidence>
<dbReference type="InterPro" id="IPR000639">
    <property type="entry name" value="Epox_hydrolase-like"/>
</dbReference>
<dbReference type="InterPro" id="IPR051340">
    <property type="entry name" value="Haloalkane_dehalogenase"/>
</dbReference>
<feature type="domain" description="AB hydrolase-1" evidence="7">
    <location>
        <begin position="43"/>
        <end position="282"/>
    </location>
</feature>
<feature type="active site" description="Nucleophile" evidence="6">
    <location>
        <position position="119"/>
    </location>
</feature>
<keyword evidence="9" id="KW-1185">Reference proteome</keyword>
<dbReference type="KEGG" id="ome:OLMES_2995"/>
<protein>
    <recommendedName>
        <fullName evidence="4 6">Haloalkane dehalogenase</fullName>
        <ecNumber evidence="4 6">3.8.1.5</ecNumber>
    </recommendedName>
</protein>
<dbReference type="InterPro" id="IPR023489">
    <property type="entry name" value="Haloalkane_dehalogenase_1"/>
</dbReference>
<comment type="subunit">
    <text evidence="3 6">Monomer.</text>
</comment>
<dbReference type="SUPFAM" id="SSF53474">
    <property type="entry name" value="alpha/beta-Hydrolases"/>
    <property type="match status" value="1"/>
</dbReference>
<sequence>MYESLRTPESRFKNLPDYPFIPNYIDVDGLRMHYVDEGDKSAPPVLMLHGEPSWSYLYRHMIPLFTDAGFRAVAPDLIGFGKSDKPVKIEDYTYSRHVNWLKTFIETLDLNDITLICQDWGALLGLRIATEMESRFSRIVVGNGFLPTGEQKVPLAFQAWKSFAVYSPVFPVGMILNAGTARWLSRREMAAYDAPFPSKAYKAGARAFPKLVPVSPDHEGAVENREAWVKLGAWNKPFLTSFSDGDPIMRGGDRYFQSRVPGAKGLSHRTVRGGHFLQEDSPVEFANAAIDLIRSTPN</sequence>
<evidence type="ECO:0000256" key="4">
    <source>
        <dbReference type="ARBA" id="ARBA00012065"/>
    </source>
</evidence>
<dbReference type="GO" id="GO:0018786">
    <property type="term" value="F:haloalkane dehalogenase activity"/>
    <property type="evidence" value="ECO:0007669"/>
    <property type="project" value="UniProtKB-UniRule"/>
</dbReference>
<reference evidence="8 9" key="1">
    <citation type="submission" date="2017-05" db="EMBL/GenBank/DDBJ databases">
        <title>Genomic insights into alkan degradation activity of Oleiphilus messinensis.</title>
        <authorList>
            <person name="Kozyavkin S.A."/>
            <person name="Slesarev A.I."/>
            <person name="Golyshin P.N."/>
            <person name="Korzhenkov A."/>
            <person name="Golyshina O.N."/>
            <person name="Toshchakov S.V."/>
        </authorList>
    </citation>
    <scope>NUCLEOTIDE SEQUENCE [LARGE SCALE GENOMIC DNA]</scope>
    <source>
        <strain evidence="8 9">ME102</strain>
    </source>
</reference>
<evidence type="ECO:0000256" key="5">
    <source>
        <dbReference type="ARBA" id="ARBA00022801"/>
    </source>
</evidence>
<gene>
    <name evidence="6" type="primary">dhmA</name>
    <name evidence="8" type="ORF">OLMES_2995</name>
</gene>
<name>A0A1Y0IA51_9GAMM</name>
<dbReference type="OrthoDB" id="5853561at2"/>
<accession>A0A1Y0IA51</accession>
<feature type="active site" description="Proton acceptor" evidence="6">
    <location>
        <position position="275"/>
    </location>
</feature>
<evidence type="ECO:0000313" key="9">
    <source>
        <dbReference type="Proteomes" id="UP000196027"/>
    </source>
</evidence>
<keyword evidence="5 6" id="KW-0378">Hydrolase</keyword>
<dbReference type="RefSeq" id="WP_087461971.1">
    <property type="nucleotide sequence ID" value="NZ_CP021425.1"/>
</dbReference>
<dbReference type="InterPro" id="IPR029058">
    <property type="entry name" value="AB_hydrolase_fold"/>
</dbReference>
<dbReference type="InterPro" id="IPR000073">
    <property type="entry name" value="AB_hydrolase_1"/>
</dbReference>
<comment type="similarity">
    <text evidence="2 6">Belongs to the haloalkane dehalogenase family. Type 1 subfamily.</text>
</comment>
<dbReference type="EMBL" id="CP021425">
    <property type="protein sequence ID" value="ARU57039.1"/>
    <property type="molecule type" value="Genomic_DNA"/>
</dbReference>
<evidence type="ECO:0000313" key="8">
    <source>
        <dbReference type="EMBL" id="ARU57039.1"/>
    </source>
</evidence>
<dbReference type="GO" id="GO:0004301">
    <property type="term" value="F:epoxide hydrolase activity"/>
    <property type="evidence" value="ECO:0007669"/>
    <property type="project" value="TreeGrafter"/>
</dbReference>
<dbReference type="PANTHER" id="PTHR42977:SF3">
    <property type="entry name" value="AB HYDROLASE-1 DOMAIN-CONTAINING PROTEIN"/>
    <property type="match status" value="1"/>
</dbReference>
<dbReference type="EC" id="3.8.1.5" evidence="4 6"/>
<dbReference type="NCBIfam" id="NF002043">
    <property type="entry name" value="PRK00870.1"/>
    <property type="match status" value="1"/>
</dbReference>
<dbReference type="PANTHER" id="PTHR42977">
    <property type="entry name" value="HYDROLASE-RELATED"/>
    <property type="match status" value="1"/>
</dbReference>
<dbReference type="Proteomes" id="UP000196027">
    <property type="component" value="Chromosome"/>
</dbReference>
<dbReference type="HAMAP" id="MF_01230">
    <property type="entry name" value="Haloalk_dehal_type1"/>
    <property type="match status" value="1"/>
</dbReference>
<dbReference type="AlphaFoldDB" id="A0A1Y0IA51"/>
<dbReference type="Pfam" id="PF00561">
    <property type="entry name" value="Abhydrolase_1"/>
    <property type="match status" value="1"/>
</dbReference>
<organism evidence="8 9">
    <name type="scientific">Oleiphilus messinensis</name>
    <dbReference type="NCBI Taxonomy" id="141451"/>
    <lineage>
        <taxon>Bacteria</taxon>
        <taxon>Pseudomonadati</taxon>
        <taxon>Pseudomonadota</taxon>
        <taxon>Gammaproteobacteria</taxon>
        <taxon>Oceanospirillales</taxon>
        <taxon>Oleiphilaceae</taxon>
        <taxon>Oleiphilus</taxon>
    </lineage>
</organism>
<evidence type="ECO:0000256" key="2">
    <source>
        <dbReference type="ARBA" id="ARBA00008794"/>
    </source>
</evidence>